<dbReference type="GO" id="GO:0055085">
    <property type="term" value="P:transmembrane transport"/>
    <property type="evidence" value="ECO:0007669"/>
    <property type="project" value="UniProtKB-ARBA"/>
</dbReference>
<dbReference type="Gene3D" id="3.40.50.300">
    <property type="entry name" value="P-loop containing nucleotide triphosphate hydrolases"/>
    <property type="match status" value="1"/>
</dbReference>
<dbReference type="GO" id="GO:0016887">
    <property type="term" value="F:ATP hydrolysis activity"/>
    <property type="evidence" value="ECO:0007669"/>
    <property type="project" value="InterPro"/>
</dbReference>
<evidence type="ECO:0000256" key="2">
    <source>
        <dbReference type="ARBA" id="ARBA00022741"/>
    </source>
</evidence>
<dbReference type="InterPro" id="IPR013563">
    <property type="entry name" value="Oligopep_ABC_C"/>
</dbReference>
<dbReference type="GO" id="GO:0015833">
    <property type="term" value="P:peptide transport"/>
    <property type="evidence" value="ECO:0007669"/>
    <property type="project" value="InterPro"/>
</dbReference>
<dbReference type="PROSITE" id="PS50893">
    <property type="entry name" value="ABC_TRANSPORTER_2"/>
    <property type="match status" value="1"/>
</dbReference>
<dbReference type="EMBL" id="LGUC01000002">
    <property type="protein sequence ID" value="KPN29090.1"/>
    <property type="molecule type" value="Genomic_DNA"/>
</dbReference>
<feature type="domain" description="ABC transporter" evidence="4">
    <location>
        <begin position="17"/>
        <end position="270"/>
    </location>
</feature>
<dbReference type="EC" id="3.6.3.19" evidence="5"/>
<dbReference type="OrthoDB" id="18209at2157"/>
<keyword evidence="1" id="KW-0813">Transport</keyword>
<dbReference type="SUPFAM" id="SSF52540">
    <property type="entry name" value="P-loop containing nucleoside triphosphate hydrolases"/>
    <property type="match status" value="1"/>
</dbReference>
<dbReference type="InterPro" id="IPR027417">
    <property type="entry name" value="P-loop_NTPase"/>
</dbReference>
<reference evidence="6" key="1">
    <citation type="submission" date="2013-11" db="EMBL/GenBank/DDBJ databases">
        <authorList>
            <person name="Hoang H.T."/>
            <person name="Killian M.L."/>
            <person name="Madson D.M."/>
            <person name="Arruda P.H.E."/>
            <person name="Sun D."/>
            <person name="Schwartz K.J."/>
            <person name="Yoon K."/>
        </authorList>
    </citation>
    <scope>NUCLEOTIDE SEQUENCE [LARGE SCALE GENOMIC DNA]</scope>
    <source>
        <strain evidence="6">CDK2</strain>
    </source>
</reference>
<sequence>MAITEQSLNWDYDGPIMEVTGLEKHFPQSTGIIHQLIGGETSHVKAVDGVDMAIESGETMGLVGESGCGKSTLGEVLIGLQEPTGGSIKFLGTELDSMSDSQRKEFRRNVQMIFQDPYESLNPRFSVEQWIREPLEVHDMDNQDERIYEALERAELTPPENYIGEHPHELSGGERQRVSIARALVLEPKFIVADEPVSMLDVSVRASILNLLRDLVDDLDMGALYISHDLSLIRQMCDRTSVMYLGKVVERGPTEQLIKGPKHPYARALLDAVPVPNPDHNISEPQLEGEPPDPVELPEGCNFRPRCPFAAEECFEEPGLDAFQTADGEHAAACWRVETVDNM</sequence>
<evidence type="ECO:0000313" key="6">
    <source>
        <dbReference type="Proteomes" id="UP000050535"/>
    </source>
</evidence>
<evidence type="ECO:0000259" key="4">
    <source>
        <dbReference type="PROSITE" id="PS50893"/>
    </source>
</evidence>
<dbReference type="SMART" id="SM00382">
    <property type="entry name" value="AAA"/>
    <property type="match status" value="1"/>
</dbReference>
<dbReference type="PANTHER" id="PTHR43776">
    <property type="entry name" value="TRANSPORT ATP-BINDING PROTEIN"/>
    <property type="match status" value="1"/>
</dbReference>
<dbReference type="AlphaFoldDB" id="A0A0P7FRD6"/>
<keyword evidence="5" id="KW-0378">Hydrolase</keyword>
<dbReference type="NCBIfam" id="TIGR01727">
    <property type="entry name" value="oligo_HPY"/>
    <property type="match status" value="1"/>
</dbReference>
<dbReference type="InterPro" id="IPR050319">
    <property type="entry name" value="ABC_transp_ATP-bind"/>
</dbReference>
<gene>
    <name evidence="5" type="primary">malK_28</name>
    <name evidence="5" type="ORF">SY89_03324</name>
</gene>
<evidence type="ECO:0000256" key="3">
    <source>
        <dbReference type="ARBA" id="ARBA00022840"/>
    </source>
</evidence>
<proteinExistence type="predicted"/>
<evidence type="ECO:0000313" key="5">
    <source>
        <dbReference type="EMBL" id="KPN29090.1"/>
    </source>
</evidence>
<dbReference type="CDD" id="cd03257">
    <property type="entry name" value="ABC_NikE_OppD_transporters"/>
    <property type="match status" value="1"/>
</dbReference>
<keyword evidence="2" id="KW-0547">Nucleotide-binding</keyword>
<dbReference type="Pfam" id="PF08352">
    <property type="entry name" value="oligo_HPY"/>
    <property type="match status" value="1"/>
</dbReference>
<accession>A0A0P7FRD6</accession>
<organism evidence="5 6">
    <name type="scientific">Halolamina pelagica</name>
    <dbReference type="NCBI Taxonomy" id="699431"/>
    <lineage>
        <taxon>Archaea</taxon>
        <taxon>Methanobacteriati</taxon>
        <taxon>Methanobacteriota</taxon>
        <taxon>Stenosarchaea group</taxon>
        <taxon>Halobacteria</taxon>
        <taxon>Halobacteriales</taxon>
        <taxon>Haloferacaceae</taxon>
    </lineage>
</organism>
<protein>
    <submittedName>
        <fullName evidence="5">Trehalose/maltose import ATP-binding protein MalK</fullName>
        <ecNumber evidence="5">3.6.3.19</ecNumber>
    </submittedName>
</protein>
<comment type="caution">
    <text evidence="5">The sequence shown here is derived from an EMBL/GenBank/DDBJ whole genome shotgun (WGS) entry which is preliminary data.</text>
</comment>
<dbReference type="InterPro" id="IPR003593">
    <property type="entry name" value="AAA+_ATPase"/>
</dbReference>
<dbReference type="Pfam" id="PF00005">
    <property type="entry name" value="ABC_tran"/>
    <property type="match status" value="1"/>
</dbReference>
<dbReference type="InterPro" id="IPR003439">
    <property type="entry name" value="ABC_transporter-like_ATP-bd"/>
</dbReference>
<dbReference type="InterPro" id="IPR017871">
    <property type="entry name" value="ABC_transporter-like_CS"/>
</dbReference>
<dbReference type="Proteomes" id="UP000050535">
    <property type="component" value="Unassembled WGS sequence"/>
</dbReference>
<keyword evidence="6" id="KW-1185">Reference proteome</keyword>
<keyword evidence="3 5" id="KW-0067">ATP-binding</keyword>
<dbReference type="FunFam" id="3.40.50.300:FF:000016">
    <property type="entry name" value="Oligopeptide ABC transporter ATP-binding component"/>
    <property type="match status" value="1"/>
</dbReference>
<dbReference type="RefSeq" id="WP_054584880.1">
    <property type="nucleotide sequence ID" value="NZ_LGUC01000002.1"/>
</dbReference>
<dbReference type="PROSITE" id="PS00211">
    <property type="entry name" value="ABC_TRANSPORTER_1"/>
    <property type="match status" value="1"/>
</dbReference>
<dbReference type="GO" id="GO:0005524">
    <property type="term" value="F:ATP binding"/>
    <property type="evidence" value="ECO:0007669"/>
    <property type="project" value="UniProtKB-KW"/>
</dbReference>
<dbReference type="STRING" id="699431.SY89_03324"/>
<evidence type="ECO:0000256" key="1">
    <source>
        <dbReference type="ARBA" id="ARBA00022448"/>
    </source>
</evidence>
<name>A0A0P7FRD6_9EURY</name>